<dbReference type="Pfam" id="PF12005">
    <property type="entry name" value="DUF3499"/>
    <property type="match status" value="1"/>
</dbReference>
<dbReference type="InterPro" id="IPR021888">
    <property type="entry name" value="DUF3499"/>
</dbReference>
<evidence type="ECO:0008006" key="3">
    <source>
        <dbReference type="Google" id="ProtNLM"/>
    </source>
</evidence>
<evidence type="ECO:0000313" key="2">
    <source>
        <dbReference type="Proteomes" id="UP000219688"/>
    </source>
</evidence>
<dbReference type="AlphaFoldDB" id="A0A285VET3"/>
<dbReference type="RefSeq" id="WP_097186759.1">
    <property type="nucleotide sequence ID" value="NZ_OBQK01000001.1"/>
</dbReference>
<name>A0A285VET3_9MICO</name>
<proteinExistence type="predicted"/>
<protein>
    <recommendedName>
        <fullName evidence="3">DUF3499 domain-containing protein</fullName>
    </recommendedName>
</protein>
<organism evidence="1 2">
    <name type="scientific">Ornithinimicrobium cerasi</name>
    <dbReference type="NCBI Taxonomy" id="2248773"/>
    <lineage>
        <taxon>Bacteria</taxon>
        <taxon>Bacillati</taxon>
        <taxon>Actinomycetota</taxon>
        <taxon>Actinomycetes</taxon>
        <taxon>Micrococcales</taxon>
        <taxon>Ornithinimicrobiaceae</taxon>
        <taxon>Ornithinimicrobium</taxon>
    </lineage>
</organism>
<evidence type="ECO:0000313" key="1">
    <source>
        <dbReference type="EMBL" id="SOC52483.1"/>
    </source>
</evidence>
<sequence>MTVSRQCSKTACSRHATNTLTYVYAEQTAVLGPLATYAEPHSYDLCEDHATKLTAPRGWDVVRLELPEGQPRPQADDLAALADAVREHRGRGRVVHVDARDEEHAGATVTEIARRGHLRVLRDR</sequence>
<dbReference type="Proteomes" id="UP000219688">
    <property type="component" value="Unassembled WGS sequence"/>
</dbReference>
<dbReference type="EMBL" id="OBQK01000001">
    <property type="protein sequence ID" value="SOC52483.1"/>
    <property type="molecule type" value="Genomic_DNA"/>
</dbReference>
<reference evidence="2" key="1">
    <citation type="submission" date="2017-08" db="EMBL/GenBank/DDBJ databases">
        <authorList>
            <person name="Varghese N."/>
            <person name="Submissions S."/>
        </authorList>
    </citation>
    <scope>NUCLEOTIDE SEQUENCE [LARGE SCALE GENOMIC DNA]</scope>
    <source>
        <strain evidence="2">USBA17B2</strain>
    </source>
</reference>
<keyword evidence="2" id="KW-1185">Reference proteome</keyword>
<gene>
    <name evidence="1" type="ORF">SAMN05421879_101599</name>
</gene>
<dbReference type="STRING" id="1122622.GCA_000421185_03500"/>
<accession>A0A285VET3</accession>